<evidence type="ECO:0000256" key="5">
    <source>
        <dbReference type="SAM" id="Phobius"/>
    </source>
</evidence>
<organism evidence="7 8">
    <name type="scientific">Brotaphodocola catenula</name>
    <dbReference type="NCBI Taxonomy" id="2885361"/>
    <lineage>
        <taxon>Bacteria</taxon>
        <taxon>Bacillati</taxon>
        <taxon>Bacillota</taxon>
        <taxon>Clostridia</taxon>
        <taxon>Lachnospirales</taxon>
        <taxon>Lachnospiraceae</taxon>
        <taxon>Brotaphodocola</taxon>
    </lineage>
</organism>
<dbReference type="Pfam" id="PF13240">
    <property type="entry name" value="Zn_Ribbon_1"/>
    <property type="match status" value="1"/>
</dbReference>
<name>A0AAE3AQQ1_9FIRM</name>
<evidence type="ECO:0000256" key="4">
    <source>
        <dbReference type="ARBA" id="ARBA00023136"/>
    </source>
</evidence>
<comment type="subcellular location">
    <subcellularLocation>
        <location evidence="1">Membrane</location>
        <topology evidence="1">Multi-pass membrane protein</topology>
    </subcellularLocation>
</comment>
<reference evidence="7" key="1">
    <citation type="submission" date="2021-10" db="EMBL/GenBank/DDBJ databases">
        <title>Anaerobic single-cell dispensing facilitates the cultivation of human gut bacteria.</title>
        <authorList>
            <person name="Afrizal A."/>
        </authorList>
    </citation>
    <scope>NUCLEOTIDE SEQUENCE</scope>
    <source>
        <strain evidence="7">CLA-AA-H274</strain>
    </source>
</reference>
<feature type="transmembrane region" description="Helical" evidence="5">
    <location>
        <begin position="130"/>
        <end position="154"/>
    </location>
</feature>
<gene>
    <name evidence="7" type="ORF">LKD32_14695</name>
</gene>
<evidence type="ECO:0000256" key="1">
    <source>
        <dbReference type="ARBA" id="ARBA00004141"/>
    </source>
</evidence>
<protein>
    <submittedName>
        <fullName evidence="7">Zinc ribbon domain-containing protein</fullName>
    </submittedName>
</protein>
<keyword evidence="2 5" id="KW-0812">Transmembrane</keyword>
<dbReference type="Pfam" id="PF09685">
    <property type="entry name" value="MamF_MmsF"/>
    <property type="match status" value="1"/>
</dbReference>
<dbReference type="Proteomes" id="UP001198962">
    <property type="component" value="Unassembled WGS sequence"/>
</dbReference>
<feature type="transmembrane region" description="Helical" evidence="5">
    <location>
        <begin position="69"/>
        <end position="88"/>
    </location>
</feature>
<dbReference type="InterPro" id="IPR019109">
    <property type="entry name" value="MamF_MmsF"/>
</dbReference>
<evidence type="ECO:0000313" key="7">
    <source>
        <dbReference type="EMBL" id="MCC2166086.1"/>
    </source>
</evidence>
<proteinExistence type="predicted"/>
<feature type="domain" description="Zinc-ribbon" evidence="6">
    <location>
        <begin position="3"/>
        <end position="25"/>
    </location>
</feature>
<comment type="caution">
    <text evidence="7">The sequence shown here is derived from an EMBL/GenBank/DDBJ whole genome shotgun (WGS) entry which is preliminary data.</text>
</comment>
<sequence length="171" mass="19252">MVFCARCGRKLSDGTKFCPGCGASVQEQSRQTSTSSHTQSQQPQSWEQLSQAKDLSGEFQVEDIEQNKLLAVLSYFSLLVILPIFLAKESKYARFHANQGLILMIVTMGWQFASSMLSLAFSRFWWQMRFILPFTGIVYILLLVLFVMGVANALSGKAKELPLIGKFRILN</sequence>
<dbReference type="EMBL" id="JAJEPU010000107">
    <property type="protein sequence ID" value="MCC2166086.1"/>
    <property type="molecule type" value="Genomic_DNA"/>
</dbReference>
<keyword evidence="8" id="KW-1185">Reference proteome</keyword>
<dbReference type="InterPro" id="IPR026870">
    <property type="entry name" value="Zinc_ribbon_dom"/>
</dbReference>
<keyword evidence="3 5" id="KW-1133">Transmembrane helix</keyword>
<dbReference type="RefSeq" id="WP_308452199.1">
    <property type="nucleotide sequence ID" value="NZ_JAJEPU010000107.1"/>
</dbReference>
<evidence type="ECO:0000313" key="8">
    <source>
        <dbReference type="Proteomes" id="UP001198962"/>
    </source>
</evidence>
<evidence type="ECO:0000256" key="2">
    <source>
        <dbReference type="ARBA" id="ARBA00022692"/>
    </source>
</evidence>
<evidence type="ECO:0000259" key="6">
    <source>
        <dbReference type="Pfam" id="PF13240"/>
    </source>
</evidence>
<accession>A0AAE3AQQ1</accession>
<dbReference type="AlphaFoldDB" id="A0AAE3AQQ1"/>
<keyword evidence="4 5" id="KW-0472">Membrane</keyword>
<evidence type="ECO:0000256" key="3">
    <source>
        <dbReference type="ARBA" id="ARBA00022989"/>
    </source>
</evidence>
<feature type="transmembrane region" description="Helical" evidence="5">
    <location>
        <begin position="100"/>
        <end position="124"/>
    </location>
</feature>